<reference evidence="1" key="1">
    <citation type="journal article" date="2014" name="Int. J. Syst. Evol. Microbiol.">
        <title>Complete genome sequence of Corynebacterium casei LMG S-19264T (=DSM 44701T), isolated from a smear-ripened cheese.</title>
        <authorList>
            <consortium name="US DOE Joint Genome Institute (JGI-PGF)"/>
            <person name="Walter F."/>
            <person name="Albersmeier A."/>
            <person name="Kalinowski J."/>
            <person name="Ruckert C."/>
        </authorList>
    </citation>
    <scope>NUCLEOTIDE SEQUENCE</scope>
    <source>
        <strain evidence="1">CCM 8711</strain>
    </source>
</reference>
<comment type="caution">
    <text evidence="1">The sequence shown here is derived from an EMBL/GenBank/DDBJ whole genome shotgun (WGS) entry which is preliminary data.</text>
</comment>
<protein>
    <submittedName>
        <fullName evidence="1">Uncharacterized protein</fullName>
    </submittedName>
</protein>
<dbReference type="AlphaFoldDB" id="A0A917J975"/>
<sequence>MVGQVIIFAHTHKFDRQTEKHYAAQKDKSKVSEDNCPICVQHGNAQLLLQQHQFNFWSLNSSYTPVAFSAIYQSIELLLSGNRGPPAV</sequence>
<keyword evidence="2" id="KW-1185">Reference proteome</keyword>
<gene>
    <name evidence="1" type="ORF">GCM10011425_14320</name>
</gene>
<dbReference type="EMBL" id="BMDO01000003">
    <property type="protein sequence ID" value="GGI50220.1"/>
    <property type="molecule type" value="Genomic_DNA"/>
</dbReference>
<evidence type="ECO:0000313" key="2">
    <source>
        <dbReference type="Proteomes" id="UP000662074"/>
    </source>
</evidence>
<name>A0A917J975_9SPHI</name>
<evidence type="ECO:0000313" key="1">
    <source>
        <dbReference type="EMBL" id="GGI50220.1"/>
    </source>
</evidence>
<dbReference type="Proteomes" id="UP000662074">
    <property type="component" value="Unassembled WGS sequence"/>
</dbReference>
<accession>A0A917J975</accession>
<reference evidence="1" key="2">
    <citation type="submission" date="2020-09" db="EMBL/GenBank/DDBJ databases">
        <authorList>
            <person name="Sun Q."/>
            <person name="Sedlacek I."/>
        </authorList>
    </citation>
    <scope>NUCLEOTIDE SEQUENCE</scope>
    <source>
        <strain evidence="1">CCM 8711</strain>
    </source>
</reference>
<organism evidence="1 2">
    <name type="scientific">Mucilaginibacter galii</name>
    <dbReference type="NCBI Taxonomy" id="2005073"/>
    <lineage>
        <taxon>Bacteria</taxon>
        <taxon>Pseudomonadati</taxon>
        <taxon>Bacteroidota</taxon>
        <taxon>Sphingobacteriia</taxon>
        <taxon>Sphingobacteriales</taxon>
        <taxon>Sphingobacteriaceae</taxon>
        <taxon>Mucilaginibacter</taxon>
    </lineage>
</organism>
<proteinExistence type="predicted"/>